<dbReference type="Gene3D" id="2.60.120.10">
    <property type="entry name" value="Jelly Rolls"/>
    <property type="match status" value="2"/>
</dbReference>
<dbReference type="HOGENOM" id="CLU_045717_5_0_9"/>
<gene>
    <name evidence="5" type="ordered locus">BpOF4_07715</name>
</gene>
<keyword evidence="6" id="KW-1185">Reference proteome</keyword>
<dbReference type="KEGG" id="bpf:BpOF4_07715"/>
<dbReference type="CDD" id="cd02247">
    <property type="entry name" value="cupin_pirin_C"/>
    <property type="match status" value="1"/>
</dbReference>
<evidence type="ECO:0000256" key="2">
    <source>
        <dbReference type="RuleBase" id="RU003457"/>
    </source>
</evidence>
<evidence type="ECO:0000259" key="3">
    <source>
        <dbReference type="Pfam" id="PF02678"/>
    </source>
</evidence>
<reference evidence="5 6" key="1">
    <citation type="journal article" date="2011" name="Environ. Microbiol.">
        <title>Genome of alkaliphilic Bacillus pseudofirmus OF4 reveals adaptations that support the ability to grow in an external pH range from 7.5 to 11.4.</title>
        <authorList>
            <person name="Janto B."/>
            <person name="Ahmed A."/>
            <person name="Ito M."/>
            <person name="Liu J."/>
            <person name="Hicks D.B."/>
            <person name="Pagni S."/>
            <person name="Fackelmayer O.J."/>
            <person name="Smith T.A."/>
            <person name="Earl J."/>
            <person name="Elbourne L.D."/>
            <person name="Hassan K."/>
            <person name="Paulsen I.T."/>
            <person name="Kolsto A.B."/>
            <person name="Tourasse N.J."/>
            <person name="Ehrlich G.D."/>
            <person name="Boissy R."/>
            <person name="Ivey D.M."/>
            <person name="Li G."/>
            <person name="Xue Y."/>
            <person name="Ma Y."/>
            <person name="Hu F.Z."/>
            <person name="Krulwich T.A."/>
        </authorList>
    </citation>
    <scope>NUCLEOTIDE SEQUENCE [LARGE SCALE GENOMIC DNA]</scope>
    <source>
        <strain evidence="6">ATCC BAA-2126 / JCM 17055 / OF4</strain>
    </source>
</reference>
<dbReference type="InterPro" id="IPR008778">
    <property type="entry name" value="Pirin_C_dom"/>
</dbReference>
<proteinExistence type="inferred from homology"/>
<dbReference type="InterPro" id="IPR011051">
    <property type="entry name" value="RmlC_Cupin_sf"/>
</dbReference>
<dbReference type="InterPro" id="IPR014710">
    <property type="entry name" value="RmlC-like_jellyroll"/>
</dbReference>
<dbReference type="AlphaFoldDB" id="D3FQC9"/>
<dbReference type="InterPro" id="IPR003829">
    <property type="entry name" value="Pirin_N_dom"/>
</dbReference>
<dbReference type="PANTHER" id="PTHR13903:SF8">
    <property type="entry name" value="PIRIN"/>
    <property type="match status" value="1"/>
</dbReference>
<evidence type="ECO:0000259" key="4">
    <source>
        <dbReference type="Pfam" id="PF05726"/>
    </source>
</evidence>
<accession>D3FQC9</accession>
<dbReference type="eggNOG" id="COG1741">
    <property type="taxonomic scope" value="Bacteria"/>
</dbReference>
<feature type="domain" description="Pirin C-terminal" evidence="4">
    <location>
        <begin position="211"/>
        <end position="319"/>
    </location>
</feature>
<dbReference type="SUPFAM" id="SSF51182">
    <property type="entry name" value="RmlC-like cupins"/>
    <property type="match status" value="1"/>
</dbReference>
<comment type="similarity">
    <text evidence="1 2">Belongs to the pirin family.</text>
</comment>
<evidence type="ECO:0000256" key="1">
    <source>
        <dbReference type="ARBA" id="ARBA00008416"/>
    </source>
</evidence>
<sequence>MQPTMITFKSYSSLRRMICIYFANLCMLKEANNWRCLAMGTEGERVIRDHWKVKYNKNGYPHVQQGWVLPPDKMTEYDPFILMADDWFKRGTFSDHPHRGFQTITYVIDGRLEHTDNNRGHSVLYAGDVQYMNAGSGARHAEEAVDDDLIHTLQLWLNLPKALKGTESSYQNVLVEDAPKVEIDGGYLQIYSGEAEGVKGPMDSLVPINMFELYLKEGESYSLKLPQNHNGHIYMLQGEMTFADKVTMGKTEAGLLSYQKGADDDAFDHLHIKANERSRMLIYTGKPINESVVARGPFVMNTEDEIHEAFNDFRMGRFGPSSQ</sequence>
<dbReference type="STRING" id="398511.BpOF4_07715"/>
<evidence type="ECO:0000313" key="5">
    <source>
        <dbReference type="EMBL" id="ADC49601.1"/>
    </source>
</evidence>
<name>D3FQC9_ALKPO</name>
<dbReference type="EMBL" id="CP001878">
    <property type="protein sequence ID" value="ADC49601.1"/>
    <property type="molecule type" value="Genomic_DNA"/>
</dbReference>
<dbReference type="PANTHER" id="PTHR13903">
    <property type="entry name" value="PIRIN-RELATED"/>
    <property type="match status" value="1"/>
</dbReference>
<feature type="domain" description="Pirin N-terminal" evidence="3">
    <location>
        <begin position="85"/>
        <end position="157"/>
    </location>
</feature>
<protein>
    <submittedName>
        <fullName evidence="5">Pirin-like protein</fullName>
    </submittedName>
</protein>
<dbReference type="Proteomes" id="UP000001544">
    <property type="component" value="Chromosome"/>
</dbReference>
<evidence type="ECO:0000313" key="6">
    <source>
        <dbReference type="Proteomes" id="UP000001544"/>
    </source>
</evidence>
<dbReference type="RefSeq" id="WP_012960872.1">
    <property type="nucleotide sequence ID" value="NC_013791.2"/>
</dbReference>
<dbReference type="InterPro" id="IPR012093">
    <property type="entry name" value="Pirin"/>
</dbReference>
<dbReference type="Pfam" id="PF02678">
    <property type="entry name" value="Pirin"/>
    <property type="match status" value="1"/>
</dbReference>
<dbReference type="CDD" id="cd02909">
    <property type="entry name" value="cupin_pirin_N"/>
    <property type="match status" value="1"/>
</dbReference>
<dbReference type="Pfam" id="PF05726">
    <property type="entry name" value="Pirin_C"/>
    <property type="match status" value="1"/>
</dbReference>
<organism evidence="5 6">
    <name type="scientific">Alkalihalophilus pseudofirmus (strain ATCC BAA-2126 / JCM 17055 / OF4)</name>
    <name type="common">Bacillus pseudofirmus</name>
    <dbReference type="NCBI Taxonomy" id="398511"/>
    <lineage>
        <taxon>Bacteria</taxon>
        <taxon>Bacillati</taxon>
        <taxon>Bacillota</taxon>
        <taxon>Bacilli</taxon>
        <taxon>Bacillales</taxon>
        <taxon>Bacillaceae</taxon>
        <taxon>Alkalihalophilus</taxon>
    </lineage>
</organism>